<evidence type="ECO:0000313" key="3">
    <source>
        <dbReference type="Proteomes" id="UP001596516"/>
    </source>
</evidence>
<feature type="chain" id="PRO_5045536145" evidence="1">
    <location>
        <begin position="25"/>
        <end position="125"/>
    </location>
</feature>
<dbReference type="Pfam" id="PF09923">
    <property type="entry name" value="DUF2155"/>
    <property type="match status" value="1"/>
</dbReference>
<feature type="signal peptide" evidence="1">
    <location>
        <begin position="1"/>
        <end position="24"/>
    </location>
</feature>
<accession>A0ABW2UJ00</accession>
<dbReference type="InterPro" id="IPR019225">
    <property type="entry name" value="DUF2155"/>
</dbReference>
<reference evidence="3" key="1">
    <citation type="journal article" date="2019" name="Int. J. Syst. Evol. Microbiol.">
        <title>The Global Catalogue of Microorganisms (GCM) 10K type strain sequencing project: providing services to taxonomists for standard genome sequencing and annotation.</title>
        <authorList>
            <consortium name="The Broad Institute Genomics Platform"/>
            <consortium name="The Broad Institute Genome Sequencing Center for Infectious Disease"/>
            <person name="Wu L."/>
            <person name="Ma J."/>
        </authorList>
    </citation>
    <scope>NUCLEOTIDE SEQUENCE [LARGE SCALE GENOMIC DNA]</scope>
    <source>
        <strain evidence="3">CGMCC 1.12750</strain>
    </source>
</reference>
<dbReference type="RefSeq" id="WP_377401467.1">
    <property type="nucleotide sequence ID" value="NZ_JBHTFQ010000003.1"/>
</dbReference>
<evidence type="ECO:0000313" key="2">
    <source>
        <dbReference type="EMBL" id="MFC7704015.1"/>
    </source>
</evidence>
<protein>
    <submittedName>
        <fullName evidence="2">DUF2155 domain-containing protein</fullName>
    </submittedName>
</protein>
<evidence type="ECO:0000256" key="1">
    <source>
        <dbReference type="SAM" id="SignalP"/>
    </source>
</evidence>
<dbReference type="EMBL" id="JBHTFQ010000003">
    <property type="protein sequence ID" value="MFC7704015.1"/>
    <property type="molecule type" value="Genomic_DNA"/>
</dbReference>
<keyword evidence="1" id="KW-0732">Signal</keyword>
<gene>
    <name evidence="2" type="ORF">ACFQXB_07405</name>
</gene>
<sequence length="125" mass="13515">MTRARLARAIALSLALCASSGAAAQEVLPGQGAVVRWLDKVSGAAVDVELQPGIEATQGRLIILLTECRYPAEDPSSNAFAYLTVYDQLYPDAAVFEGWMIADSPALNAMDHSRYDLWLLRCITS</sequence>
<organism evidence="2 3">
    <name type="scientific">Plastorhodobacter daqingensis</name>
    <dbReference type="NCBI Taxonomy" id="1387281"/>
    <lineage>
        <taxon>Bacteria</taxon>
        <taxon>Pseudomonadati</taxon>
        <taxon>Pseudomonadota</taxon>
        <taxon>Alphaproteobacteria</taxon>
        <taxon>Rhodobacterales</taxon>
        <taxon>Paracoccaceae</taxon>
        <taxon>Plastorhodobacter</taxon>
    </lineage>
</organism>
<keyword evidence="3" id="KW-1185">Reference proteome</keyword>
<name>A0ABW2UJ00_9RHOB</name>
<proteinExistence type="predicted"/>
<comment type="caution">
    <text evidence="2">The sequence shown here is derived from an EMBL/GenBank/DDBJ whole genome shotgun (WGS) entry which is preliminary data.</text>
</comment>
<dbReference type="Proteomes" id="UP001596516">
    <property type="component" value="Unassembled WGS sequence"/>
</dbReference>